<feature type="domain" description="Histidine kinase" evidence="20">
    <location>
        <begin position="318"/>
        <end position="517"/>
    </location>
</feature>
<evidence type="ECO:0000256" key="7">
    <source>
        <dbReference type="ARBA" id="ARBA00022490"/>
    </source>
</evidence>
<evidence type="ECO:0000256" key="2">
    <source>
        <dbReference type="ARBA" id="ARBA00001966"/>
    </source>
</evidence>
<evidence type="ECO:0000256" key="18">
    <source>
        <dbReference type="ARBA" id="ARBA00030800"/>
    </source>
</evidence>
<evidence type="ECO:0000256" key="10">
    <source>
        <dbReference type="ARBA" id="ARBA00022723"/>
    </source>
</evidence>
<keyword evidence="10" id="KW-0479">Metal-binding</keyword>
<dbReference type="SUPFAM" id="SSF55781">
    <property type="entry name" value="GAF domain-like"/>
    <property type="match status" value="1"/>
</dbReference>
<dbReference type="InterPro" id="IPR004358">
    <property type="entry name" value="Sig_transdc_His_kin-like_C"/>
</dbReference>
<feature type="transmembrane region" description="Helical" evidence="19">
    <location>
        <begin position="23"/>
        <end position="43"/>
    </location>
</feature>
<dbReference type="GO" id="GO:0016020">
    <property type="term" value="C:membrane"/>
    <property type="evidence" value="ECO:0007669"/>
    <property type="project" value="InterPro"/>
</dbReference>
<comment type="subcellular location">
    <subcellularLocation>
        <location evidence="3">Cytoplasm</location>
    </subcellularLocation>
</comment>
<evidence type="ECO:0000256" key="17">
    <source>
        <dbReference type="ARBA" id="ARBA00024827"/>
    </source>
</evidence>
<dbReference type="PRINTS" id="PR00344">
    <property type="entry name" value="BCTRLSENSOR"/>
</dbReference>
<dbReference type="Pfam" id="PF13185">
    <property type="entry name" value="GAF_2"/>
    <property type="match status" value="1"/>
</dbReference>
<evidence type="ECO:0000256" key="14">
    <source>
        <dbReference type="ARBA" id="ARBA00023004"/>
    </source>
</evidence>
<evidence type="ECO:0000256" key="6">
    <source>
        <dbReference type="ARBA" id="ARBA00022485"/>
    </source>
</evidence>
<evidence type="ECO:0000256" key="13">
    <source>
        <dbReference type="ARBA" id="ARBA00022840"/>
    </source>
</evidence>
<keyword evidence="16" id="KW-0411">Iron-sulfur</keyword>
<dbReference type="PANTHER" id="PTHR24421:SF10">
    <property type="entry name" value="NITRATE_NITRITE SENSOR PROTEIN NARQ"/>
    <property type="match status" value="1"/>
</dbReference>
<keyword evidence="15" id="KW-0902">Two-component regulatory system</keyword>
<dbReference type="InterPro" id="IPR003594">
    <property type="entry name" value="HATPase_dom"/>
</dbReference>
<keyword evidence="13" id="KW-0067">ATP-binding</keyword>
<dbReference type="Gene3D" id="3.30.450.40">
    <property type="match status" value="1"/>
</dbReference>
<evidence type="ECO:0000256" key="15">
    <source>
        <dbReference type="ARBA" id="ARBA00023012"/>
    </source>
</evidence>
<dbReference type="InterPro" id="IPR050482">
    <property type="entry name" value="Sensor_HK_TwoCompSys"/>
</dbReference>
<dbReference type="GO" id="GO:0005737">
    <property type="term" value="C:cytoplasm"/>
    <property type="evidence" value="ECO:0007669"/>
    <property type="project" value="UniProtKB-SubCell"/>
</dbReference>
<keyword evidence="6" id="KW-0004">4Fe-4S</keyword>
<dbReference type="InterPro" id="IPR011712">
    <property type="entry name" value="Sig_transdc_His_kin_sub3_dim/P"/>
</dbReference>
<comment type="cofactor">
    <cofactor evidence="2">
        <name>[4Fe-4S] cluster</name>
        <dbReference type="ChEBI" id="CHEBI:49883"/>
    </cofactor>
</comment>
<keyword evidence="12 21" id="KW-0418">Kinase</keyword>
<dbReference type="Pfam" id="PF02518">
    <property type="entry name" value="HATPase_c"/>
    <property type="match status" value="1"/>
</dbReference>
<dbReference type="InterPro" id="IPR029016">
    <property type="entry name" value="GAF-like_dom_sf"/>
</dbReference>
<dbReference type="Gene3D" id="3.30.565.10">
    <property type="entry name" value="Histidine kinase-like ATPase, C-terminal domain"/>
    <property type="match status" value="1"/>
</dbReference>
<dbReference type="SUPFAM" id="SSF55874">
    <property type="entry name" value="ATPase domain of HSP90 chaperone/DNA topoisomerase II/histidine kinase"/>
    <property type="match status" value="1"/>
</dbReference>
<evidence type="ECO:0000256" key="1">
    <source>
        <dbReference type="ARBA" id="ARBA00000085"/>
    </source>
</evidence>
<dbReference type="PANTHER" id="PTHR24421">
    <property type="entry name" value="NITRATE/NITRITE SENSOR PROTEIN NARX-RELATED"/>
    <property type="match status" value="1"/>
</dbReference>
<evidence type="ECO:0000256" key="4">
    <source>
        <dbReference type="ARBA" id="ARBA00012438"/>
    </source>
</evidence>
<dbReference type="InterPro" id="IPR016380">
    <property type="entry name" value="Sig_transdc_His_kin_NarX/NarQ"/>
</dbReference>
<dbReference type="CDD" id="cd16917">
    <property type="entry name" value="HATPase_UhpB-NarQ-NarX-like"/>
    <property type="match status" value="1"/>
</dbReference>
<keyword evidence="9" id="KW-0808">Transferase</keyword>
<dbReference type="EMBL" id="JQ256787">
    <property type="protein sequence ID" value="AFI78636.1"/>
    <property type="molecule type" value="Genomic_DNA"/>
</dbReference>
<dbReference type="GO" id="GO:0005524">
    <property type="term" value="F:ATP binding"/>
    <property type="evidence" value="ECO:0007669"/>
    <property type="project" value="UniProtKB-KW"/>
</dbReference>
<dbReference type="GO" id="GO:0046872">
    <property type="term" value="F:metal ion binding"/>
    <property type="evidence" value="ECO:0007669"/>
    <property type="project" value="UniProtKB-KW"/>
</dbReference>
<dbReference type="SMART" id="SM00387">
    <property type="entry name" value="HATPase_c"/>
    <property type="match status" value="1"/>
</dbReference>
<keyword evidence="11" id="KW-0547">Nucleotide-binding</keyword>
<dbReference type="GO" id="GO:0000155">
    <property type="term" value="F:phosphorelay sensor kinase activity"/>
    <property type="evidence" value="ECO:0007669"/>
    <property type="project" value="InterPro"/>
</dbReference>
<evidence type="ECO:0000256" key="5">
    <source>
        <dbReference type="ARBA" id="ARBA00017322"/>
    </source>
</evidence>
<evidence type="ECO:0000256" key="9">
    <source>
        <dbReference type="ARBA" id="ARBA00022679"/>
    </source>
</evidence>
<dbReference type="AlphaFoldDB" id="I1X561"/>
<keyword evidence="19" id="KW-0812">Transmembrane</keyword>
<evidence type="ECO:0000256" key="19">
    <source>
        <dbReference type="SAM" id="Phobius"/>
    </source>
</evidence>
<evidence type="ECO:0000256" key="16">
    <source>
        <dbReference type="ARBA" id="ARBA00023014"/>
    </source>
</evidence>
<dbReference type="PIRSF" id="PIRSF003167">
    <property type="entry name" value="STHK_NarX/NarQ"/>
    <property type="match status" value="1"/>
</dbReference>
<dbReference type="InterPro" id="IPR003018">
    <property type="entry name" value="GAF"/>
</dbReference>
<evidence type="ECO:0000313" key="21">
    <source>
        <dbReference type="EMBL" id="AFI78636.1"/>
    </source>
</evidence>
<keyword evidence="19" id="KW-0472">Membrane</keyword>
<evidence type="ECO:0000259" key="20">
    <source>
        <dbReference type="PROSITE" id="PS50109"/>
    </source>
</evidence>
<dbReference type="EC" id="2.7.13.3" evidence="4"/>
<evidence type="ECO:0000256" key="3">
    <source>
        <dbReference type="ARBA" id="ARBA00004496"/>
    </source>
</evidence>
<keyword evidence="8" id="KW-0597">Phosphoprotein</keyword>
<sequence>MSQTITNTSPAAQGHGRTLRSRLLLRLAGLLVILAVSTLLFVLNRVESITTLNRTIVAVILFTSGAGLLISTLLLVQTHLLDPLSNIRSWARKKSEGRYADPIPSSSYSAFADLANDLNSIGASIPATDSRRGSVKYNELELEEKSLQILYEVVSSINTAHGLDDLLTRFLYTLKRITYAQAAAIWVLQKEGTMDLSASSGIDESLILPERPDVRRCLYERAATEGKIWVEPDLGKCEKIAGQKFFAKGNIGLVSIPMRYRGKVTGVINLFLDIKLIEQIDSLKPLLTSIAHHLSIAIEKSQSEEESCQHLLNEERIRIAHELHDSLAQTLASLRLQIRVLDETLHQNDESATWQQLERIENSMDLANSDLRGLIANFRAPAYKRGLLEAIEQIVSQFRSESHMRTYFQKEWADTSLSRDAETQILRIIQEALWNVRKHSQAKTVRIMLKDNLEGKCHILIEDDGIGFNKQAYGSPPGEHIGLTIMRERAARLGGKLRVESEPGEGTRVVLELNMPGTEGKPA</sequence>
<evidence type="ECO:0000256" key="8">
    <source>
        <dbReference type="ARBA" id="ARBA00022553"/>
    </source>
</evidence>
<evidence type="ECO:0000256" key="11">
    <source>
        <dbReference type="ARBA" id="ARBA00022741"/>
    </source>
</evidence>
<dbReference type="InterPro" id="IPR005467">
    <property type="entry name" value="His_kinase_dom"/>
</dbReference>
<dbReference type="GO" id="GO:0046983">
    <property type="term" value="F:protein dimerization activity"/>
    <property type="evidence" value="ECO:0007669"/>
    <property type="project" value="InterPro"/>
</dbReference>
<evidence type="ECO:0000256" key="12">
    <source>
        <dbReference type="ARBA" id="ARBA00022777"/>
    </source>
</evidence>
<dbReference type="Pfam" id="PF07730">
    <property type="entry name" value="HisKA_3"/>
    <property type="match status" value="1"/>
</dbReference>
<feature type="transmembrane region" description="Helical" evidence="19">
    <location>
        <begin position="55"/>
        <end position="76"/>
    </location>
</feature>
<dbReference type="GO" id="GO:0051539">
    <property type="term" value="F:4 iron, 4 sulfur cluster binding"/>
    <property type="evidence" value="ECO:0007669"/>
    <property type="project" value="UniProtKB-KW"/>
</dbReference>
<organism evidence="21">
    <name type="scientific">uncultured bacterium ws034A6</name>
    <dbReference type="NCBI Taxonomy" id="1131824"/>
    <lineage>
        <taxon>Bacteria</taxon>
        <taxon>environmental samples</taxon>
    </lineage>
</organism>
<accession>I1X561</accession>
<comment type="catalytic activity">
    <reaction evidence="1">
        <text>ATP + protein L-histidine = ADP + protein N-phospho-L-histidine.</text>
        <dbReference type="EC" id="2.7.13.3"/>
    </reaction>
</comment>
<keyword evidence="19" id="KW-1133">Transmembrane helix</keyword>
<dbReference type="Gene3D" id="1.20.5.1930">
    <property type="match status" value="1"/>
</dbReference>
<reference evidence="21" key="1">
    <citation type="journal article" date="2012" name="ISME J.">
        <title>Roseobacter clade bacteria are abundant in coastal sediments and encode a novel combination of sulfur oxidation genes.</title>
        <authorList>
            <person name="Lenk S."/>
            <person name="Moraru C."/>
            <person name="Hahnke S."/>
            <person name="Arnds J."/>
            <person name="Richter M."/>
            <person name="Kube M."/>
            <person name="Reinhardt R."/>
            <person name="Brinkhoff T."/>
            <person name="Harder J."/>
            <person name="Amann R."/>
            <person name="Mussmann M."/>
        </authorList>
    </citation>
    <scope>NUCLEOTIDE SEQUENCE</scope>
</reference>
<keyword evidence="14" id="KW-0408">Iron</keyword>
<comment type="function">
    <text evidence="17">Member of the two-component regulatory system NreB/NreC involved in the control of dissimilatory nitrate/nitrite reduction in response to oxygen. NreB functions as a direct oxygen sensor histidine kinase which is autophosphorylated, in the absence of oxygen, probably at the conserved histidine residue, and transfers its phosphate group probably to a conserved aspartate residue of NreC. NreB/NreC activates the expression of the nitrate (narGHJI) and nitrite (nir) reductase operons, as well as the putative nitrate transporter gene narT.</text>
</comment>
<proteinExistence type="predicted"/>
<dbReference type="InterPro" id="IPR036890">
    <property type="entry name" value="HATPase_C_sf"/>
</dbReference>
<protein>
    <recommendedName>
        <fullName evidence="5">Oxygen sensor histidine kinase NreB</fullName>
        <ecNumber evidence="4">2.7.13.3</ecNumber>
    </recommendedName>
    <alternativeName>
        <fullName evidence="18">Nitrogen regulation protein B</fullName>
    </alternativeName>
</protein>
<keyword evidence="7" id="KW-0963">Cytoplasm</keyword>
<gene>
    <name evidence="21" type="ORF">ws034A6_0005</name>
</gene>
<name>I1X561_9BACT</name>
<dbReference type="PROSITE" id="PS50109">
    <property type="entry name" value="HIS_KIN"/>
    <property type="match status" value="1"/>
</dbReference>